<dbReference type="EMBL" id="RWJN01000001">
    <property type="protein sequence ID" value="TCD71901.1"/>
    <property type="molecule type" value="Genomic_DNA"/>
</dbReference>
<evidence type="ECO:0000256" key="1">
    <source>
        <dbReference type="ARBA" id="ARBA00004123"/>
    </source>
</evidence>
<feature type="domain" description="ELYS-like" evidence="4">
    <location>
        <begin position="49"/>
        <end position="254"/>
    </location>
</feature>
<organism evidence="5 6">
    <name type="scientific">Steccherinum ochraceum</name>
    <dbReference type="NCBI Taxonomy" id="92696"/>
    <lineage>
        <taxon>Eukaryota</taxon>
        <taxon>Fungi</taxon>
        <taxon>Dikarya</taxon>
        <taxon>Basidiomycota</taxon>
        <taxon>Agaricomycotina</taxon>
        <taxon>Agaricomycetes</taxon>
        <taxon>Polyporales</taxon>
        <taxon>Steccherinaceae</taxon>
        <taxon>Steccherinum</taxon>
    </lineage>
</organism>
<feature type="region of interest" description="Disordered" evidence="3">
    <location>
        <begin position="465"/>
        <end position="826"/>
    </location>
</feature>
<proteinExistence type="predicted"/>
<evidence type="ECO:0000313" key="6">
    <source>
        <dbReference type="Proteomes" id="UP000292702"/>
    </source>
</evidence>
<feature type="compositionally biased region" description="Polar residues" evidence="3">
    <location>
        <begin position="494"/>
        <end position="517"/>
    </location>
</feature>
<feature type="compositionally biased region" description="Low complexity" evidence="3">
    <location>
        <begin position="785"/>
        <end position="797"/>
    </location>
</feature>
<gene>
    <name evidence="5" type="ORF">EIP91_000033</name>
</gene>
<evidence type="ECO:0000259" key="4">
    <source>
        <dbReference type="Pfam" id="PF13934"/>
    </source>
</evidence>
<comment type="subcellular location">
    <subcellularLocation>
        <location evidence="1">Nucleus</location>
    </subcellularLocation>
</comment>
<dbReference type="OrthoDB" id="20729at2759"/>
<name>A0A4R0RSQ3_9APHY</name>
<dbReference type="GO" id="GO:0005634">
    <property type="term" value="C:nucleus"/>
    <property type="evidence" value="ECO:0007669"/>
    <property type="project" value="UniProtKB-SubCell"/>
</dbReference>
<feature type="compositionally biased region" description="Polar residues" evidence="3">
    <location>
        <begin position="465"/>
        <end position="474"/>
    </location>
</feature>
<protein>
    <recommendedName>
        <fullName evidence="4">ELYS-like domain-containing protein</fullName>
    </recommendedName>
</protein>
<evidence type="ECO:0000256" key="2">
    <source>
        <dbReference type="ARBA" id="ARBA00023242"/>
    </source>
</evidence>
<feature type="compositionally biased region" description="Polar residues" evidence="3">
    <location>
        <begin position="427"/>
        <end position="444"/>
    </location>
</feature>
<evidence type="ECO:0000256" key="3">
    <source>
        <dbReference type="SAM" id="MobiDB-lite"/>
    </source>
</evidence>
<feature type="compositionally biased region" description="Low complexity" evidence="3">
    <location>
        <begin position="640"/>
        <end position="650"/>
    </location>
</feature>
<dbReference type="InterPro" id="IPR025151">
    <property type="entry name" value="ELYS_dom"/>
</dbReference>
<evidence type="ECO:0000313" key="5">
    <source>
        <dbReference type="EMBL" id="TCD71901.1"/>
    </source>
</evidence>
<keyword evidence="6" id="KW-1185">Reference proteome</keyword>
<feature type="compositionally biased region" description="Polar residues" evidence="3">
    <location>
        <begin position="586"/>
        <end position="600"/>
    </location>
</feature>
<feature type="compositionally biased region" description="Polar residues" evidence="3">
    <location>
        <begin position="560"/>
        <end position="569"/>
    </location>
</feature>
<comment type="caution">
    <text evidence="5">The sequence shown here is derived from an EMBL/GenBank/DDBJ whole genome shotgun (WGS) entry which is preliminary data.</text>
</comment>
<sequence length="826" mass="90188">MDNDISSDMVDEEQVENVMSLFDTSETFAFRNPIPQQIQSRRTRMSDVLIFDILLTSGNVRNPSTLYPPQSVSGLRELLLAIEVSSYDSLKKDCLVYFLLKWQRDDKSRQFREARSIPPQFVALSDAYWSLDSGVDIPRAITQLADARLNRDYTTKILQAISLSQKPNPLILRYVRTAKPILSEPDDIDMYTIALADSNLLEAWQYQQTFPEGEIRTRLINKLLRWCFTPKPKPQAVKQLLGYPLTAYEQFIIHGLAIHPPTNLSPPSVTAIQDLVCLRLVLSGQTVAAVKLNRQFPVGATNESRRAAQDRKQLMLDEAVSLLPAAERRLLELDMERSNVNGDLSASGSEHWKSAVDLSMSMSWEHVPSPPTANGSAKTGRASDVFMQNPATPIPKKSGAPRFGGPISALAKSSTESPSFVLGRTPPTAQHTKTHPEATTSTSRVRSLAAKFQYTAPELSTSLYDTHGSANHQRNAFYEPPTSAGSKRPLAPELSSSKGLNASITSSRGGDLSTASATAVVRELMREEEEEEEDVEMNASEEQAAPEPVLAPAPDPVPSGLNQSQSNRSLMDMDEDEDPRELNFSLFASSIGPSTGSRPQQAPKRESASKILPGAFYATDDDDLEAGAPSSHAPPPPSMQPFASVHSTSSRSRKSEPKGKQPAEESISAGRRQSSRSQGEKPAPASKSRIPRKSTKSRVSAASLGRSLPGSLMDDDDAYDEHPAATHGEEEEEEEDVVPPLPPISAGTKKQAARKSRSSRSAEDQEREKGKGKDANARPTRRSSRLSVASSRGDSSSPEPFASPVKRRSTRATVATPKKKAASKAR</sequence>
<dbReference type="Pfam" id="PF13934">
    <property type="entry name" value="ELYS"/>
    <property type="match status" value="1"/>
</dbReference>
<reference evidence="5 6" key="1">
    <citation type="submission" date="2018-11" db="EMBL/GenBank/DDBJ databases">
        <title>Genome assembly of Steccherinum ochraceum LE-BIN_3174, the white-rot fungus of the Steccherinaceae family (The Residual Polyporoid clade, Polyporales, Basidiomycota).</title>
        <authorList>
            <person name="Fedorova T.V."/>
            <person name="Glazunova O.A."/>
            <person name="Landesman E.O."/>
            <person name="Moiseenko K.V."/>
            <person name="Psurtseva N.V."/>
            <person name="Savinova O.S."/>
            <person name="Shakhova N.V."/>
            <person name="Tyazhelova T.V."/>
            <person name="Vasina D.V."/>
        </authorList>
    </citation>
    <scope>NUCLEOTIDE SEQUENCE [LARGE SCALE GENOMIC DNA]</scope>
    <source>
        <strain evidence="5 6">LE-BIN_3174</strain>
    </source>
</reference>
<feature type="region of interest" description="Disordered" evidence="3">
    <location>
        <begin position="414"/>
        <end position="444"/>
    </location>
</feature>
<feature type="compositionally biased region" description="Basic residues" evidence="3">
    <location>
        <begin position="817"/>
        <end position="826"/>
    </location>
</feature>
<feature type="compositionally biased region" description="Acidic residues" evidence="3">
    <location>
        <begin position="526"/>
        <end position="536"/>
    </location>
</feature>
<dbReference type="STRING" id="92696.A0A4R0RSQ3"/>
<keyword evidence="2" id="KW-0539">Nucleus</keyword>
<feature type="compositionally biased region" description="Basic and acidic residues" evidence="3">
    <location>
        <begin position="760"/>
        <end position="776"/>
    </location>
</feature>
<feature type="compositionally biased region" description="Basic and acidic residues" evidence="3">
    <location>
        <begin position="653"/>
        <end position="663"/>
    </location>
</feature>
<dbReference type="AlphaFoldDB" id="A0A4R0RSQ3"/>
<accession>A0A4R0RSQ3</accession>
<dbReference type="Proteomes" id="UP000292702">
    <property type="component" value="Unassembled WGS sequence"/>
</dbReference>